<dbReference type="RefSeq" id="WP_004156378.1">
    <property type="nucleotide sequence ID" value="NZ_AAWS01000027.1"/>
</dbReference>
<name>A1ZRD9_MICM2</name>
<proteinExistence type="predicted"/>
<dbReference type="PANTHER" id="PTHR12110">
    <property type="entry name" value="HYDROXYPYRUVATE ISOMERASE"/>
    <property type="match status" value="1"/>
</dbReference>
<dbReference type="OrthoDB" id="9801426at2"/>
<keyword evidence="2" id="KW-0255">Endonuclease</keyword>
<dbReference type="GO" id="GO:0004519">
    <property type="term" value="F:endonuclease activity"/>
    <property type="evidence" value="ECO:0007669"/>
    <property type="project" value="UniProtKB-KW"/>
</dbReference>
<dbReference type="SUPFAM" id="SSF51658">
    <property type="entry name" value="Xylose isomerase-like"/>
    <property type="match status" value="1"/>
</dbReference>
<dbReference type="InterPro" id="IPR036237">
    <property type="entry name" value="Xyl_isomerase-like_sf"/>
</dbReference>
<dbReference type="EMBL" id="AAWS01000027">
    <property type="protein sequence ID" value="EAY27029.1"/>
    <property type="molecule type" value="Genomic_DNA"/>
</dbReference>
<organism evidence="2 3">
    <name type="scientific">Microscilla marina ATCC 23134</name>
    <dbReference type="NCBI Taxonomy" id="313606"/>
    <lineage>
        <taxon>Bacteria</taxon>
        <taxon>Pseudomonadati</taxon>
        <taxon>Bacteroidota</taxon>
        <taxon>Cytophagia</taxon>
        <taxon>Cytophagales</taxon>
        <taxon>Microscillaceae</taxon>
        <taxon>Microscilla</taxon>
    </lineage>
</organism>
<dbReference type="Pfam" id="PF01261">
    <property type="entry name" value="AP_endonuc_2"/>
    <property type="match status" value="1"/>
</dbReference>
<reference evidence="2 3" key="1">
    <citation type="submission" date="2007-01" db="EMBL/GenBank/DDBJ databases">
        <authorList>
            <person name="Haygood M."/>
            <person name="Podell S."/>
            <person name="Anderson C."/>
            <person name="Hopkinson B."/>
            <person name="Roe K."/>
            <person name="Barbeau K."/>
            <person name="Gaasterland T."/>
            <person name="Ferriera S."/>
            <person name="Johnson J."/>
            <person name="Kravitz S."/>
            <person name="Beeson K."/>
            <person name="Sutton G."/>
            <person name="Rogers Y.-H."/>
            <person name="Friedman R."/>
            <person name="Frazier M."/>
            <person name="Venter J.C."/>
        </authorList>
    </citation>
    <scope>NUCLEOTIDE SEQUENCE [LARGE SCALE GENOMIC DNA]</scope>
    <source>
        <strain evidence="2 3">ATCC 23134</strain>
    </source>
</reference>
<evidence type="ECO:0000313" key="3">
    <source>
        <dbReference type="Proteomes" id="UP000004095"/>
    </source>
</evidence>
<protein>
    <submittedName>
        <fullName evidence="2">AP endonuclease, family 2, putative</fullName>
    </submittedName>
</protein>
<dbReference type="Gene3D" id="3.20.20.150">
    <property type="entry name" value="Divalent-metal-dependent TIM barrel enzymes"/>
    <property type="match status" value="1"/>
</dbReference>
<keyword evidence="3" id="KW-1185">Reference proteome</keyword>
<dbReference type="Proteomes" id="UP000004095">
    <property type="component" value="Unassembled WGS sequence"/>
</dbReference>
<keyword evidence="2" id="KW-0378">Hydrolase</keyword>
<feature type="domain" description="Xylose isomerase-like TIM barrel" evidence="1">
    <location>
        <begin position="40"/>
        <end position="261"/>
    </location>
</feature>
<comment type="caution">
    <text evidence="2">The sequence shown here is derived from an EMBL/GenBank/DDBJ whole genome shotgun (WGS) entry which is preliminary data.</text>
</comment>
<evidence type="ECO:0000259" key="1">
    <source>
        <dbReference type="Pfam" id="PF01261"/>
    </source>
</evidence>
<gene>
    <name evidence="2" type="ORF">M23134_04717</name>
</gene>
<sequence length="266" mass="30643">MNTPPILVSILDLNQRVADEMAQKGLGIELSGFAFPEVLAEGALEKNIKETQDILKGFPYPVTMHGAFWDLRIAVREPMIRQVAEFRMRQSLEIAHELGINKVVFHPNYTSRRNDDDMKRYWVGQQIDFWRALQPDAQKHGITIYLENTGEPTADYIHQILNQLDPQVFATCLDTGHLNVFGDNKNVLDWVNTYSHQLGYVHLHANFGKRDEHIAYTEGNMDFTGFFEALTNIEQGSGTRPWIIIEVKSREAYLKSYEALRRQYGQ</sequence>
<dbReference type="InterPro" id="IPR013022">
    <property type="entry name" value="Xyl_isomerase-like_TIM-brl"/>
</dbReference>
<evidence type="ECO:0000313" key="2">
    <source>
        <dbReference type="EMBL" id="EAY27029.1"/>
    </source>
</evidence>
<accession>A1ZRD9</accession>
<dbReference type="InterPro" id="IPR050312">
    <property type="entry name" value="IolE/XylAMocC-like"/>
</dbReference>
<keyword evidence="2" id="KW-0540">Nuclease</keyword>
<dbReference type="eggNOG" id="COG1082">
    <property type="taxonomic scope" value="Bacteria"/>
</dbReference>
<dbReference type="AlphaFoldDB" id="A1ZRD9"/>